<organism evidence="1 2">
    <name type="scientific">Caerostris extrusa</name>
    <name type="common">Bark spider</name>
    <name type="synonym">Caerostris bankana</name>
    <dbReference type="NCBI Taxonomy" id="172846"/>
    <lineage>
        <taxon>Eukaryota</taxon>
        <taxon>Metazoa</taxon>
        <taxon>Ecdysozoa</taxon>
        <taxon>Arthropoda</taxon>
        <taxon>Chelicerata</taxon>
        <taxon>Arachnida</taxon>
        <taxon>Araneae</taxon>
        <taxon>Araneomorphae</taxon>
        <taxon>Entelegynae</taxon>
        <taxon>Araneoidea</taxon>
        <taxon>Araneidae</taxon>
        <taxon>Caerostris</taxon>
    </lineage>
</organism>
<proteinExistence type="predicted"/>
<reference evidence="1 2" key="1">
    <citation type="submission" date="2021-06" db="EMBL/GenBank/DDBJ databases">
        <title>Caerostris extrusa draft genome.</title>
        <authorList>
            <person name="Kono N."/>
            <person name="Arakawa K."/>
        </authorList>
    </citation>
    <scope>NUCLEOTIDE SEQUENCE [LARGE SCALE GENOMIC DNA]</scope>
</reference>
<dbReference type="EMBL" id="BPLR01015844">
    <property type="protein sequence ID" value="GIY79081.1"/>
    <property type="molecule type" value="Genomic_DNA"/>
</dbReference>
<protein>
    <submittedName>
        <fullName evidence="1">Uncharacterized protein</fullName>
    </submittedName>
</protein>
<comment type="caution">
    <text evidence="1">The sequence shown here is derived from an EMBL/GenBank/DDBJ whole genome shotgun (WGS) entry which is preliminary data.</text>
</comment>
<name>A0AAV4WAU1_CAEEX</name>
<dbReference type="Proteomes" id="UP001054945">
    <property type="component" value="Unassembled WGS sequence"/>
</dbReference>
<evidence type="ECO:0000313" key="2">
    <source>
        <dbReference type="Proteomes" id="UP001054945"/>
    </source>
</evidence>
<keyword evidence="2" id="KW-1185">Reference proteome</keyword>
<accession>A0AAV4WAU1</accession>
<gene>
    <name evidence="1" type="ORF">CEXT_388561</name>
</gene>
<sequence>MKPRTMLNQSHDLELRNQNHSGEYEFFFSKYSFLVLDYEMLPSCCDFFFFLHEQITWYFNMFFKGAIDPLKKLQIIAGYCVKLLGSKVVNELSTRDQLGMGEVNKNAMNKLNKLYTKLMAA</sequence>
<dbReference type="AlphaFoldDB" id="A0AAV4WAU1"/>
<evidence type="ECO:0000313" key="1">
    <source>
        <dbReference type="EMBL" id="GIY79081.1"/>
    </source>
</evidence>